<evidence type="ECO:0000313" key="3">
    <source>
        <dbReference type="Proteomes" id="UP000241394"/>
    </source>
</evidence>
<feature type="compositionally biased region" description="Basic and acidic residues" evidence="1">
    <location>
        <begin position="86"/>
        <end position="112"/>
    </location>
</feature>
<dbReference type="OrthoDB" id="1925835at2759"/>
<gene>
    <name evidence="2" type="ORF">CEY00_Acc25352</name>
</gene>
<proteinExistence type="predicted"/>
<feature type="compositionally biased region" description="Basic and acidic residues" evidence="1">
    <location>
        <begin position="142"/>
        <end position="153"/>
    </location>
</feature>
<sequence length="364" mass="41764">MGCFFPCFGFSNHRKSRNNSQVQRDETCEILPSEPIKQEIEKKIDPIADSKDKHEAPLDDNFKKKVTFDLSGKTKEPFPTQQTKDFSVKSEKEKEKEKEKENKDETKMERQSLSDSSVSSVFSYPPSHRYHNCTSSEDESQDKETLKSDHLETSESLFSLSIESRKQVFEHEFDEKEVNSPINYGLNPVENLNLSRRKTAKAIKFTPRKDQEKENINLEQEMSIPISEEPSFKPSKQRFNRPKPEFKETTVETSLSSWLVESETTPISRNSPNSIGNSPRRSNSSRSYEDRPILGALTVEEIKLLSATASPRRKSPSRSPDEIPIIGTVGRYWNQTGLDSNSDLGVILKRSPQHQKQVYREVIV</sequence>
<dbReference type="InParanoid" id="A0A2R6PYL9"/>
<dbReference type="InterPro" id="IPR039300">
    <property type="entry name" value="JASON"/>
</dbReference>
<organism evidence="2 3">
    <name type="scientific">Actinidia chinensis var. chinensis</name>
    <name type="common">Chinese soft-hair kiwi</name>
    <dbReference type="NCBI Taxonomy" id="1590841"/>
    <lineage>
        <taxon>Eukaryota</taxon>
        <taxon>Viridiplantae</taxon>
        <taxon>Streptophyta</taxon>
        <taxon>Embryophyta</taxon>
        <taxon>Tracheophyta</taxon>
        <taxon>Spermatophyta</taxon>
        <taxon>Magnoliopsida</taxon>
        <taxon>eudicotyledons</taxon>
        <taxon>Gunneridae</taxon>
        <taxon>Pentapetalae</taxon>
        <taxon>asterids</taxon>
        <taxon>Ericales</taxon>
        <taxon>Actinidiaceae</taxon>
        <taxon>Actinidia</taxon>
    </lineage>
</organism>
<feature type="compositionally biased region" description="Basic and acidic residues" evidence="1">
    <location>
        <begin position="37"/>
        <end position="76"/>
    </location>
</feature>
<dbReference type="OMA" id="WSHTGQT"/>
<reference evidence="3" key="2">
    <citation type="journal article" date="2018" name="BMC Genomics">
        <title>A manually annotated Actinidia chinensis var. chinensis (kiwifruit) genome highlights the challenges associated with draft genomes and gene prediction in plants.</title>
        <authorList>
            <person name="Pilkington S.M."/>
            <person name="Crowhurst R."/>
            <person name="Hilario E."/>
            <person name="Nardozza S."/>
            <person name="Fraser L."/>
            <person name="Peng Y."/>
            <person name="Gunaseelan K."/>
            <person name="Simpson R."/>
            <person name="Tahir J."/>
            <person name="Deroles S.C."/>
            <person name="Templeton K."/>
            <person name="Luo Z."/>
            <person name="Davy M."/>
            <person name="Cheng C."/>
            <person name="McNeilage M."/>
            <person name="Scaglione D."/>
            <person name="Liu Y."/>
            <person name="Zhang Q."/>
            <person name="Datson P."/>
            <person name="De Silva N."/>
            <person name="Gardiner S.E."/>
            <person name="Bassett H."/>
            <person name="Chagne D."/>
            <person name="McCallum J."/>
            <person name="Dzierzon H."/>
            <person name="Deng C."/>
            <person name="Wang Y.Y."/>
            <person name="Barron L."/>
            <person name="Manako K."/>
            <person name="Bowen J."/>
            <person name="Foster T.M."/>
            <person name="Erridge Z.A."/>
            <person name="Tiffin H."/>
            <person name="Waite C.N."/>
            <person name="Davies K.M."/>
            <person name="Grierson E.P."/>
            <person name="Laing W.A."/>
            <person name="Kirk R."/>
            <person name="Chen X."/>
            <person name="Wood M."/>
            <person name="Montefiori M."/>
            <person name="Brummell D.A."/>
            <person name="Schwinn K.E."/>
            <person name="Catanach A."/>
            <person name="Fullerton C."/>
            <person name="Li D."/>
            <person name="Meiyalaghan S."/>
            <person name="Nieuwenhuizen N."/>
            <person name="Read N."/>
            <person name="Prakash R."/>
            <person name="Hunter D."/>
            <person name="Zhang H."/>
            <person name="McKenzie M."/>
            <person name="Knabel M."/>
            <person name="Harris A."/>
            <person name="Allan A.C."/>
            <person name="Gleave A."/>
            <person name="Chen A."/>
            <person name="Janssen B.J."/>
            <person name="Plunkett B."/>
            <person name="Ampomah-Dwamena C."/>
            <person name="Voogd C."/>
            <person name="Leif D."/>
            <person name="Lafferty D."/>
            <person name="Souleyre E.J.F."/>
            <person name="Varkonyi-Gasic E."/>
            <person name="Gambi F."/>
            <person name="Hanley J."/>
            <person name="Yao J.L."/>
            <person name="Cheung J."/>
            <person name="David K.M."/>
            <person name="Warren B."/>
            <person name="Marsh K."/>
            <person name="Snowden K.C."/>
            <person name="Lin-Wang K."/>
            <person name="Brian L."/>
            <person name="Martinez-Sanchez M."/>
            <person name="Wang M."/>
            <person name="Ileperuma N."/>
            <person name="Macnee N."/>
            <person name="Campin R."/>
            <person name="McAtee P."/>
            <person name="Drummond R.S.M."/>
            <person name="Espley R.V."/>
            <person name="Ireland H.S."/>
            <person name="Wu R."/>
            <person name="Atkinson R.G."/>
            <person name="Karunairetnam S."/>
            <person name="Bulley S."/>
            <person name="Chunkath S."/>
            <person name="Hanley Z."/>
            <person name="Storey R."/>
            <person name="Thrimawithana A.H."/>
            <person name="Thomson S."/>
            <person name="David C."/>
            <person name="Testolin R."/>
            <person name="Huang H."/>
            <person name="Hellens R.P."/>
            <person name="Schaffer R.J."/>
        </authorList>
    </citation>
    <scope>NUCLEOTIDE SEQUENCE [LARGE SCALE GENOMIC DNA]</scope>
    <source>
        <strain evidence="3">cv. Red5</strain>
    </source>
</reference>
<comment type="caution">
    <text evidence="2">The sequence shown here is derived from an EMBL/GenBank/DDBJ whole genome shotgun (WGS) entry which is preliminary data.</text>
</comment>
<feature type="compositionally biased region" description="Basic and acidic residues" evidence="1">
    <location>
        <begin position="207"/>
        <end position="216"/>
    </location>
</feature>
<feature type="region of interest" description="Disordered" evidence="1">
    <location>
        <begin position="37"/>
        <end position="156"/>
    </location>
</feature>
<protein>
    <submittedName>
        <fullName evidence="2">Sodium/hydrogen exchanger 3 like</fullName>
    </submittedName>
</protein>
<dbReference type="PANTHER" id="PTHR33318:SF22">
    <property type="entry name" value="SUPPRESSOR PROTEIN SRP40-LIKE ISOFORM X1"/>
    <property type="match status" value="1"/>
</dbReference>
<evidence type="ECO:0000313" key="2">
    <source>
        <dbReference type="EMBL" id="PSR98827.1"/>
    </source>
</evidence>
<dbReference type="Proteomes" id="UP000241394">
    <property type="component" value="Chromosome LG22"/>
</dbReference>
<dbReference type="GO" id="GO:0007142">
    <property type="term" value="P:male meiosis II"/>
    <property type="evidence" value="ECO:0007669"/>
    <property type="project" value="InterPro"/>
</dbReference>
<feature type="compositionally biased region" description="Low complexity" evidence="1">
    <location>
        <begin position="113"/>
        <end position="127"/>
    </location>
</feature>
<evidence type="ECO:0000256" key="1">
    <source>
        <dbReference type="SAM" id="MobiDB-lite"/>
    </source>
</evidence>
<keyword evidence="3" id="KW-1185">Reference proteome</keyword>
<name>A0A2R6PYL9_ACTCC</name>
<feature type="region of interest" description="Disordered" evidence="1">
    <location>
        <begin position="206"/>
        <end position="292"/>
    </location>
</feature>
<dbReference type="Gramene" id="PSR98827">
    <property type="protein sequence ID" value="PSR98827"/>
    <property type="gene ID" value="CEY00_Acc25352"/>
</dbReference>
<dbReference type="EMBL" id="NKQK01000022">
    <property type="protein sequence ID" value="PSR98827.1"/>
    <property type="molecule type" value="Genomic_DNA"/>
</dbReference>
<feature type="compositionally biased region" description="Polar residues" evidence="1">
    <location>
        <begin position="251"/>
        <end position="265"/>
    </location>
</feature>
<dbReference type="AlphaFoldDB" id="A0A2R6PYL9"/>
<feature type="compositionally biased region" description="Low complexity" evidence="1">
    <location>
        <begin position="266"/>
        <end position="286"/>
    </location>
</feature>
<dbReference type="STRING" id="1590841.A0A2R6PYL9"/>
<reference evidence="2 3" key="1">
    <citation type="submission" date="2017-07" db="EMBL/GenBank/DDBJ databases">
        <title>An improved, manually edited Actinidia chinensis var. chinensis (kiwifruit) genome highlights the challenges associated with draft genomes and gene prediction in plants.</title>
        <authorList>
            <person name="Pilkington S."/>
            <person name="Crowhurst R."/>
            <person name="Hilario E."/>
            <person name="Nardozza S."/>
            <person name="Fraser L."/>
            <person name="Peng Y."/>
            <person name="Gunaseelan K."/>
            <person name="Simpson R."/>
            <person name="Tahir J."/>
            <person name="Deroles S."/>
            <person name="Templeton K."/>
            <person name="Luo Z."/>
            <person name="Davy M."/>
            <person name="Cheng C."/>
            <person name="Mcneilage M."/>
            <person name="Scaglione D."/>
            <person name="Liu Y."/>
            <person name="Zhang Q."/>
            <person name="Datson P."/>
            <person name="De Silva N."/>
            <person name="Gardiner S."/>
            <person name="Bassett H."/>
            <person name="Chagne D."/>
            <person name="Mccallum J."/>
            <person name="Dzierzon H."/>
            <person name="Deng C."/>
            <person name="Wang Y.-Y."/>
            <person name="Barron N."/>
            <person name="Manako K."/>
            <person name="Bowen J."/>
            <person name="Foster T."/>
            <person name="Erridge Z."/>
            <person name="Tiffin H."/>
            <person name="Waite C."/>
            <person name="Davies K."/>
            <person name="Grierson E."/>
            <person name="Laing W."/>
            <person name="Kirk R."/>
            <person name="Chen X."/>
            <person name="Wood M."/>
            <person name="Montefiori M."/>
            <person name="Brummell D."/>
            <person name="Schwinn K."/>
            <person name="Catanach A."/>
            <person name="Fullerton C."/>
            <person name="Li D."/>
            <person name="Meiyalaghan S."/>
            <person name="Nieuwenhuizen N."/>
            <person name="Read N."/>
            <person name="Prakash R."/>
            <person name="Hunter D."/>
            <person name="Zhang H."/>
            <person name="Mckenzie M."/>
            <person name="Knabel M."/>
            <person name="Harris A."/>
            <person name="Allan A."/>
            <person name="Chen A."/>
            <person name="Janssen B."/>
            <person name="Plunkett B."/>
            <person name="Dwamena C."/>
            <person name="Voogd C."/>
            <person name="Leif D."/>
            <person name="Lafferty D."/>
            <person name="Souleyre E."/>
            <person name="Varkonyi-Gasic E."/>
            <person name="Gambi F."/>
            <person name="Hanley J."/>
            <person name="Yao J.-L."/>
            <person name="Cheung J."/>
            <person name="David K."/>
            <person name="Warren B."/>
            <person name="Marsh K."/>
            <person name="Snowden K."/>
            <person name="Lin-Wang K."/>
            <person name="Brian L."/>
            <person name="Martinez-Sanchez M."/>
            <person name="Wang M."/>
            <person name="Ileperuma N."/>
            <person name="Macnee N."/>
            <person name="Campin R."/>
            <person name="Mcatee P."/>
            <person name="Drummond R."/>
            <person name="Espley R."/>
            <person name="Ireland H."/>
            <person name="Wu R."/>
            <person name="Atkinson R."/>
            <person name="Karunairetnam S."/>
            <person name="Bulley S."/>
            <person name="Chunkath S."/>
            <person name="Hanley Z."/>
            <person name="Storey R."/>
            <person name="Thrimawithana A."/>
            <person name="Thomson S."/>
            <person name="David C."/>
            <person name="Testolin R."/>
        </authorList>
    </citation>
    <scope>NUCLEOTIDE SEQUENCE [LARGE SCALE GENOMIC DNA]</scope>
    <source>
        <strain evidence="3">cv. Red5</strain>
        <tissue evidence="2">Young leaf</tissue>
    </source>
</reference>
<dbReference type="PANTHER" id="PTHR33318">
    <property type="entry name" value="ASPARTYL/GLUTAMYL-TRNA(ASN/GLN) AMIDOTRANSFERASE SUBUNIT"/>
    <property type="match status" value="1"/>
</dbReference>
<accession>A0A2R6PYL9</accession>